<dbReference type="Proteomes" id="UP001521785">
    <property type="component" value="Unassembled WGS sequence"/>
</dbReference>
<evidence type="ECO:0008006" key="10">
    <source>
        <dbReference type="Google" id="ProtNLM"/>
    </source>
</evidence>
<feature type="transmembrane region" description="Helical" evidence="7">
    <location>
        <begin position="309"/>
        <end position="331"/>
    </location>
</feature>
<sequence>MTATASLGEILPIKLPYNSSSHEIEFYAPIIQCLDANSSATELIDTFYKQDMKQGDGVVVETDSVYYAFVPSYNETGGLYPVSAPRLQTPSNATNELWMTFLRPVIKLGARVTERHFQVCTLHNATYNLRIERDRGLQNISKSYYMINEQVHYPRDSSTSVSNMAQHAYTAVMWALCDQLVGKFSWYNNTAWSNDTSLSTPSGAAQFGMLQSPIQRTSLLGSLDLDAFFDLDEANKLYKQPEGDGSLSKQRLMDKAMAKNRTLDVLIEELSFNMSVGLMWDPLLTHSKVVPVNVTTSVNRYAYKADGLFVPYVLANVFSLVIIIIGLWSYICDGPMPDKKFQDLVSAAEDSSIVHVIRNRKRSVTAIFRNEELVLQVGSSLENNDKAGLPAMLKKVYDGGRRKSQKFAGVSISYKETTICETNEGIKGYSGYVHLPPAPEQNRNYTSNMWFWFFEARNNSQNAPLSVWLQGGPGVPSSTAALGENGPCKVLDNSKSVENNPWSWNDKVNMLYIDQPIQVGFSYDTLTNGTINLVKTPFNFTPSDFSDGVPETNLTFLTGTFASKQPSGAWNTTIAGAPVMWEFMQAFLQDFPEYNSTTNSLSFWGESYGGHYVPAYANYFAEQNDRLAATNCSSEAEIPIAIDTVGLINACIDNSIQTPFYPQFAMNNTYGIQAINESYYRSALEAIPVCQNLSATCVKLADEKDPQGYGNVAEVNDACFTAYSYCFAKLHDGYNASINFFDISAVKYPIAFPSKTPAGYLNSAEIQAALGVPLNFTGNSVPISEGFAKTGDFVRGHGVAALRNLLDKGANVALVYGDRDYQCNWMGGEAISKAVSNSSSNFATAGYTQIKTNETYVGGLVRQSGRLSFARVFQAGHEVPYYQPETAYEIFNRVMSGVDVATGTAEVGNYTSEGEVSAWSESELPEQEGKAECYVWDILETCTPAEVGVLASGKAITEDFILVGQEQ</sequence>
<dbReference type="Pfam" id="PF00450">
    <property type="entry name" value="Peptidase_S10"/>
    <property type="match status" value="1"/>
</dbReference>
<gene>
    <name evidence="8" type="ORF">SLS60_008332</name>
</gene>
<keyword evidence="7" id="KW-0472">Membrane</keyword>
<dbReference type="InterPro" id="IPR033124">
    <property type="entry name" value="Ser_caboxypep_his_AS"/>
</dbReference>
<evidence type="ECO:0000313" key="8">
    <source>
        <dbReference type="EMBL" id="KAL1597845.1"/>
    </source>
</evidence>
<dbReference type="EMBL" id="JAKJXO020000012">
    <property type="protein sequence ID" value="KAL1597845.1"/>
    <property type="molecule type" value="Genomic_DNA"/>
</dbReference>
<keyword evidence="9" id="KW-1185">Reference proteome</keyword>
<keyword evidence="3" id="KW-0645">Protease</keyword>
<dbReference type="PRINTS" id="PR00724">
    <property type="entry name" value="CRBOXYPTASEC"/>
</dbReference>
<dbReference type="SUPFAM" id="SSF53474">
    <property type="entry name" value="alpha/beta-Hydrolases"/>
    <property type="match status" value="1"/>
</dbReference>
<evidence type="ECO:0000313" key="9">
    <source>
        <dbReference type="Proteomes" id="UP001521785"/>
    </source>
</evidence>
<dbReference type="PANTHER" id="PTHR11802">
    <property type="entry name" value="SERINE PROTEASE FAMILY S10 SERINE CARBOXYPEPTIDASE"/>
    <property type="match status" value="1"/>
</dbReference>
<comment type="similarity">
    <text evidence="1">Belongs to the peptidase S10 family.</text>
</comment>
<evidence type="ECO:0000256" key="1">
    <source>
        <dbReference type="ARBA" id="ARBA00009431"/>
    </source>
</evidence>
<evidence type="ECO:0000256" key="5">
    <source>
        <dbReference type="ARBA" id="ARBA00022801"/>
    </source>
</evidence>
<protein>
    <recommendedName>
        <fullName evidence="10">Carboxypeptidase</fullName>
    </recommendedName>
</protein>
<comment type="caution">
    <text evidence="8">The sequence shown here is derived from an EMBL/GenBank/DDBJ whole genome shotgun (WGS) entry which is preliminary data.</text>
</comment>
<dbReference type="PANTHER" id="PTHR11802:SF189">
    <property type="entry name" value="CARBOXYPEPTIDASE"/>
    <property type="match status" value="1"/>
</dbReference>
<name>A0ABR3R093_9PLEO</name>
<organism evidence="8 9">
    <name type="scientific">Paraconiothyrium brasiliense</name>
    <dbReference type="NCBI Taxonomy" id="300254"/>
    <lineage>
        <taxon>Eukaryota</taxon>
        <taxon>Fungi</taxon>
        <taxon>Dikarya</taxon>
        <taxon>Ascomycota</taxon>
        <taxon>Pezizomycotina</taxon>
        <taxon>Dothideomycetes</taxon>
        <taxon>Pleosporomycetidae</taxon>
        <taxon>Pleosporales</taxon>
        <taxon>Massarineae</taxon>
        <taxon>Didymosphaeriaceae</taxon>
        <taxon>Paraconiothyrium</taxon>
    </lineage>
</organism>
<evidence type="ECO:0000256" key="7">
    <source>
        <dbReference type="SAM" id="Phobius"/>
    </source>
</evidence>
<keyword evidence="7" id="KW-0812">Transmembrane</keyword>
<keyword evidence="5" id="KW-0378">Hydrolase</keyword>
<evidence type="ECO:0000256" key="6">
    <source>
        <dbReference type="ARBA" id="ARBA00023180"/>
    </source>
</evidence>
<reference evidence="8 9" key="1">
    <citation type="submission" date="2024-02" db="EMBL/GenBank/DDBJ databases">
        <title>De novo assembly and annotation of 12 fungi associated with fruit tree decline syndrome in Ontario, Canada.</title>
        <authorList>
            <person name="Sulman M."/>
            <person name="Ellouze W."/>
            <person name="Ilyukhin E."/>
        </authorList>
    </citation>
    <scope>NUCLEOTIDE SEQUENCE [LARGE SCALE GENOMIC DNA]</scope>
    <source>
        <strain evidence="8 9">M42-189</strain>
    </source>
</reference>
<evidence type="ECO:0000256" key="3">
    <source>
        <dbReference type="ARBA" id="ARBA00022670"/>
    </source>
</evidence>
<keyword evidence="4" id="KW-0732">Signal</keyword>
<dbReference type="InterPro" id="IPR029058">
    <property type="entry name" value="AB_hydrolase_fold"/>
</dbReference>
<evidence type="ECO:0000256" key="2">
    <source>
        <dbReference type="ARBA" id="ARBA00022645"/>
    </source>
</evidence>
<proteinExistence type="inferred from homology"/>
<evidence type="ECO:0000256" key="4">
    <source>
        <dbReference type="ARBA" id="ARBA00022729"/>
    </source>
</evidence>
<keyword evidence="6" id="KW-0325">Glycoprotein</keyword>
<dbReference type="InterPro" id="IPR001563">
    <property type="entry name" value="Peptidase_S10"/>
</dbReference>
<keyword evidence="2" id="KW-0121">Carboxypeptidase</keyword>
<keyword evidence="7" id="KW-1133">Transmembrane helix</keyword>
<accession>A0ABR3R093</accession>
<dbReference type="Gene3D" id="3.40.50.1820">
    <property type="entry name" value="alpha/beta hydrolase"/>
    <property type="match status" value="1"/>
</dbReference>
<dbReference type="PROSITE" id="PS00560">
    <property type="entry name" value="CARBOXYPEPT_SER_HIS"/>
    <property type="match status" value="1"/>
</dbReference>